<evidence type="ECO:0000256" key="5">
    <source>
        <dbReference type="ARBA" id="ARBA00022737"/>
    </source>
</evidence>
<keyword evidence="9" id="KW-1185">Reference proteome</keyword>
<name>A0ABD2YT34_9GENT</name>
<gene>
    <name evidence="8" type="ORF">ACH5RR_028571</name>
</gene>
<keyword evidence="7" id="KW-0325">Glycoprotein</keyword>
<dbReference type="SMART" id="SM00369">
    <property type="entry name" value="LRR_TYP"/>
    <property type="match status" value="5"/>
</dbReference>
<dbReference type="Pfam" id="PF00560">
    <property type="entry name" value="LRR_1"/>
    <property type="match status" value="4"/>
</dbReference>
<sequence>QGNQRVKALDLSSKGLKGTIAKEVGNLSFLISLDIINNNFQGHIPDDLGHLCQLHGLYMQLNELSGQIPESSGFLNGIQELFLYNNSLTGPIPPAIFNISSFQEKYQLVFLSVLKSSFLLYHTTNLRVQFLEKLGNLSRLEQLYLGSNNLTGSLPHDICKKTRRLEILYLFVNQLGGQIPSSISGCRSLRQLSLTYNNISDVIPTEIGNMSALQSLHLGSNNLTGWELPFNFFSISSLTHISLGINQFSGNLPKDICFRHPNLEYLEYLELQSNQICGNIPSRLSLCSALYDIALSTNYLTGTFKLPPISNTYSIAQVGKSVFDNLCSEFSLEGYHLKLGTSQE</sequence>
<dbReference type="GO" id="GO:0051707">
    <property type="term" value="P:response to other organism"/>
    <property type="evidence" value="ECO:0007669"/>
    <property type="project" value="UniProtKB-ARBA"/>
</dbReference>
<evidence type="ECO:0000313" key="9">
    <source>
        <dbReference type="Proteomes" id="UP001630127"/>
    </source>
</evidence>
<feature type="non-terminal residue" evidence="8">
    <location>
        <position position="1"/>
    </location>
</feature>
<dbReference type="InterPro" id="IPR032675">
    <property type="entry name" value="LRR_dom_sf"/>
</dbReference>
<dbReference type="EMBL" id="JBJUIK010000012">
    <property type="protein sequence ID" value="KAL3509170.1"/>
    <property type="molecule type" value="Genomic_DNA"/>
</dbReference>
<comment type="caution">
    <text evidence="8">The sequence shown here is derived from an EMBL/GenBank/DDBJ whole genome shotgun (WGS) entry which is preliminary data.</text>
</comment>
<evidence type="ECO:0000256" key="4">
    <source>
        <dbReference type="ARBA" id="ARBA00022729"/>
    </source>
</evidence>
<evidence type="ECO:0000313" key="8">
    <source>
        <dbReference type="EMBL" id="KAL3509170.1"/>
    </source>
</evidence>
<dbReference type="Gene3D" id="3.80.10.10">
    <property type="entry name" value="Ribonuclease Inhibitor"/>
    <property type="match status" value="2"/>
</dbReference>
<evidence type="ECO:0000256" key="1">
    <source>
        <dbReference type="ARBA" id="ARBA00004236"/>
    </source>
</evidence>
<keyword evidence="2" id="KW-1003">Cell membrane</keyword>
<dbReference type="Pfam" id="PF13855">
    <property type="entry name" value="LRR_8"/>
    <property type="match status" value="1"/>
</dbReference>
<dbReference type="SUPFAM" id="SSF52047">
    <property type="entry name" value="RNI-like"/>
    <property type="match status" value="1"/>
</dbReference>
<protein>
    <submittedName>
        <fullName evidence="8">Uncharacterized protein</fullName>
    </submittedName>
</protein>
<comment type="subcellular location">
    <subcellularLocation>
        <location evidence="1">Cell membrane</location>
    </subcellularLocation>
</comment>
<evidence type="ECO:0000256" key="3">
    <source>
        <dbReference type="ARBA" id="ARBA00022614"/>
    </source>
</evidence>
<accession>A0ABD2YT34</accession>
<evidence type="ECO:0000256" key="2">
    <source>
        <dbReference type="ARBA" id="ARBA00022475"/>
    </source>
</evidence>
<organism evidence="8 9">
    <name type="scientific">Cinchona calisaya</name>
    <dbReference type="NCBI Taxonomy" id="153742"/>
    <lineage>
        <taxon>Eukaryota</taxon>
        <taxon>Viridiplantae</taxon>
        <taxon>Streptophyta</taxon>
        <taxon>Embryophyta</taxon>
        <taxon>Tracheophyta</taxon>
        <taxon>Spermatophyta</taxon>
        <taxon>Magnoliopsida</taxon>
        <taxon>eudicotyledons</taxon>
        <taxon>Gunneridae</taxon>
        <taxon>Pentapetalae</taxon>
        <taxon>asterids</taxon>
        <taxon>lamiids</taxon>
        <taxon>Gentianales</taxon>
        <taxon>Rubiaceae</taxon>
        <taxon>Cinchonoideae</taxon>
        <taxon>Cinchoneae</taxon>
        <taxon>Cinchona</taxon>
    </lineage>
</organism>
<dbReference type="GO" id="GO:0006952">
    <property type="term" value="P:defense response"/>
    <property type="evidence" value="ECO:0007669"/>
    <property type="project" value="UniProtKB-ARBA"/>
</dbReference>
<dbReference type="InterPro" id="IPR003591">
    <property type="entry name" value="Leu-rich_rpt_typical-subtyp"/>
</dbReference>
<dbReference type="InterPro" id="IPR052595">
    <property type="entry name" value="LRRC69/RLP"/>
</dbReference>
<dbReference type="FunFam" id="3.80.10.10:FF:000383">
    <property type="entry name" value="Leucine-rich repeat receptor protein kinase EMS1"/>
    <property type="match status" value="1"/>
</dbReference>
<reference evidence="8 9" key="1">
    <citation type="submission" date="2024-11" db="EMBL/GenBank/DDBJ databases">
        <title>A near-complete genome assembly of Cinchona calisaya.</title>
        <authorList>
            <person name="Lian D.C."/>
            <person name="Zhao X.W."/>
            <person name="Wei L."/>
        </authorList>
    </citation>
    <scope>NUCLEOTIDE SEQUENCE [LARGE SCALE GENOMIC DNA]</scope>
    <source>
        <tissue evidence="8">Nenye</tissue>
    </source>
</reference>
<proteinExistence type="predicted"/>
<dbReference type="PANTHER" id="PTHR48057:SF26">
    <property type="entry name" value="LRR RECEPTOR-LIKE KINASE"/>
    <property type="match status" value="1"/>
</dbReference>
<keyword evidence="5" id="KW-0677">Repeat</keyword>
<dbReference type="PANTHER" id="PTHR48057">
    <property type="entry name" value="LEUCINE-RICH REPEAT SERINE/THREONINE-PROTEIN KINASE 1"/>
    <property type="match status" value="1"/>
</dbReference>
<keyword evidence="6" id="KW-0472">Membrane</keyword>
<dbReference type="InterPro" id="IPR001611">
    <property type="entry name" value="Leu-rich_rpt"/>
</dbReference>
<evidence type="ECO:0000256" key="7">
    <source>
        <dbReference type="ARBA" id="ARBA00023180"/>
    </source>
</evidence>
<dbReference type="Proteomes" id="UP001630127">
    <property type="component" value="Unassembled WGS sequence"/>
</dbReference>
<keyword evidence="3" id="KW-0433">Leucine-rich repeat</keyword>
<dbReference type="GO" id="GO:0005886">
    <property type="term" value="C:plasma membrane"/>
    <property type="evidence" value="ECO:0007669"/>
    <property type="project" value="UniProtKB-SubCell"/>
</dbReference>
<dbReference type="FunFam" id="3.80.10.10:FF:000041">
    <property type="entry name" value="LRR receptor-like serine/threonine-protein kinase ERECTA"/>
    <property type="match status" value="1"/>
</dbReference>
<evidence type="ECO:0000256" key="6">
    <source>
        <dbReference type="ARBA" id="ARBA00023136"/>
    </source>
</evidence>
<dbReference type="AlphaFoldDB" id="A0ABD2YT34"/>
<keyword evidence="4" id="KW-0732">Signal</keyword>